<dbReference type="SUPFAM" id="SSF53448">
    <property type="entry name" value="Nucleotide-diphospho-sugar transferases"/>
    <property type="match status" value="1"/>
</dbReference>
<dbReference type="Pfam" id="PF12804">
    <property type="entry name" value="NTP_transf_3"/>
    <property type="match status" value="1"/>
</dbReference>
<evidence type="ECO:0000256" key="5">
    <source>
        <dbReference type="ARBA" id="ARBA00022842"/>
    </source>
</evidence>
<evidence type="ECO:0000313" key="10">
    <source>
        <dbReference type="EMBL" id="MCK6257699.1"/>
    </source>
</evidence>
<dbReference type="GO" id="GO:0006777">
    <property type="term" value="P:Mo-molybdopterin cofactor biosynthetic process"/>
    <property type="evidence" value="ECO:0007669"/>
    <property type="project" value="UniProtKB-KW"/>
</dbReference>
<dbReference type="HAMAP" id="MF_00316">
    <property type="entry name" value="MobA"/>
    <property type="match status" value="1"/>
</dbReference>
<feature type="binding site" evidence="8">
    <location>
        <begin position="12"/>
        <end position="14"/>
    </location>
    <ligand>
        <name>GTP</name>
        <dbReference type="ChEBI" id="CHEBI:37565"/>
    </ligand>
</feature>
<keyword evidence="10" id="KW-0548">Nucleotidyltransferase</keyword>
<keyword evidence="1 8" id="KW-0963">Cytoplasm</keyword>
<keyword evidence="3 8" id="KW-0479">Metal-binding</keyword>
<keyword evidence="2 8" id="KW-0808">Transferase</keyword>
<dbReference type="EC" id="2.7.7.77" evidence="8"/>
<feature type="domain" description="MobA-like NTP transferase" evidence="9">
    <location>
        <begin position="9"/>
        <end position="163"/>
    </location>
</feature>
<evidence type="ECO:0000313" key="11">
    <source>
        <dbReference type="Proteomes" id="UP001139011"/>
    </source>
</evidence>
<dbReference type="PANTHER" id="PTHR19136:SF81">
    <property type="entry name" value="MOLYBDENUM COFACTOR GUANYLYLTRANSFERASE"/>
    <property type="match status" value="1"/>
</dbReference>
<comment type="domain">
    <text evidence="8">The N-terminal domain determines nucleotide recognition and specific binding, while the C-terminal domain determines the specific binding to the target protein.</text>
</comment>
<comment type="caution">
    <text evidence="8">Lacks conserved residue(s) required for the propagation of feature annotation.</text>
</comment>
<keyword evidence="4 8" id="KW-0547">Nucleotide-binding</keyword>
<evidence type="ECO:0000256" key="6">
    <source>
        <dbReference type="ARBA" id="ARBA00023134"/>
    </source>
</evidence>
<dbReference type="EMBL" id="JAIWJX010000002">
    <property type="protein sequence ID" value="MCK6257699.1"/>
    <property type="molecule type" value="Genomic_DNA"/>
</dbReference>
<gene>
    <name evidence="8" type="primary">mobA</name>
    <name evidence="10" type="ORF">LCY76_13980</name>
</gene>
<dbReference type="AlphaFoldDB" id="A0A9X1XHF4"/>
<dbReference type="Gene3D" id="3.90.550.10">
    <property type="entry name" value="Spore Coat Polysaccharide Biosynthesis Protein SpsA, Chain A"/>
    <property type="match status" value="1"/>
</dbReference>
<keyword evidence="5 8" id="KW-0460">Magnesium</keyword>
<evidence type="ECO:0000256" key="8">
    <source>
        <dbReference type="HAMAP-Rule" id="MF_00316"/>
    </source>
</evidence>
<evidence type="ECO:0000256" key="7">
    <source>
        <dbReference type="ARBA" id="ARBA00023150"/>
    </source>
</evidence>
<feature type="binding site" evidence="8">
    <location>
        <position position="103"/>
    </location>
    <ligand>
        <name>Mg(2+)</name>
        <dbReference type="ChEBI" id="CHEBI:18420"/>
    </ligand>
</feature>
<dbReference type="GO" id="GO:0005737">
    <property type="term" value="C:cytoplasm"/>
    <property type="evidence" value="ECO:0007669"/>
    <property type="project" value="UniProtKB-SubCell"/>
</dbReference>
<organism evidence="10 11">
    <name type="scientific">Fictibacillus marinisediminis</name>
    <dbReference type="NCBI Taxonomy" id="2878389"/>
    <lineage>
        <taxon>Bacteria</taxon>
        <taxon>Bacillati</taxon>
        <taxon>Bacillota</taxon>
        <taxon>Bacilli</taxon>
        <taxon>Bacillales</taxon>
        <taxon>Fictibacillaceae</taxon>
        <taxon>Fictibacillus</taxon>
    </lineage>
</organism>
<keyword evidence="11" id="KW-1185">Reference proteome</keyword>
<evidence type="ECO:0000256" key="3">
    <source>
        <dbReference type="ARBA" id="ARBA00022723"/>
    </source>
</evidence>
<keyword evidence="6 8" id="KW-0342">GTP-binding</keyword>
<feature type="binding site" evidence="8">
    <location>
        <position position="103"/>
    </location>
    <ligand>
        <name>GTP</name>
        <dbReference type="ChEBI" id="CHEBI:37565"/>
    </ligand>
</feature>
<accession>A0A9X1XHF4</accession>
<dbReference type="CDD" id="cd02503">
    <property type="entry name" value="MobA"/>
    <property type="match status" value="1"/>
</dbReference>
<comment type="similarity">
    <text evidence="8">Belongs to the MobA family.</text>
</comment>
<dbReference type="GO" id="GO:0046872">
    <property type="term" value="F:metal ion binding"/>
    <property type="evidence" value="ECO:0007669"/>
    <property type="project" value="UniProtKB-KW"/>
</dbReference>
<dbReference type="RefSeq" id="WP_248253133.1">
    <property type="nucleotide sequence ID" value="NZ_JAIWJX010000002.1"/>
</dbReference>
<feature type="binding site" evidence="8">
    <location>
        <position position="24"/>
    </location>
    <ligand>
        <name>GTP</name>
        <dbReference type="ChEBI" id="CHEBI:37565"/>
    </ligand>
</feature>
<dbReference type="Proteomes" id="UP001139011">
    <property type="component" value="Unassembled WGS sequence"/>
</dbReference>
<dbReference type="GO" id="GO:0005525">
    <property type="term" value="F:GTP binding"/>
    <property type="evidence" value="ECO:0007669"/>
    <property type="project" value="UniProtKB-UniRule"/>
</dbReference>
<comment type="function">
    <text evidence="8">Transfers a GMP moiety from GTP to Mo-molybdopterin (Mo-MPT) cofactor (Moco or molybdenum cofactor) to form Mo-molybdopterin guanine dinucleotide (Mo-MGD) cofactor.</text>
</comment>
<evidence type="ECO:0000256" key="4">
    <source>
        <dbReference type="ARBA" id="ARBA00022741"/>
    </source>
</evidence>
<dbReference type="GO" id="GO:0061603">
    <property type="term" value="F:molybdenum cofactor guanylyltransferase activity"/>
    <property type="evidence" value="ECO:0007669"/>
    <property type="project" value="UniProtKB-EC"/>
</dbReference>
<dbReference type="InterPro" id="IPR025877">
    <property type="entry name" value="MobA-like_NTP_Trfase"/>
</dbReference>
<comment type="catalytic activity">
    <reaction evidence="8">
        <text>Mo-molybdopterin + GTP + H(+) = Mo-molybdopterin guanine dinucleotide + diphosphate</text>
        <dbReference type="Rhea" id="RHEA:34243"/>
        <dbReference type="ChEBI" id="CHEBI:15378"/>
        <dbReference type="ChEBI" id="CHEBI:33019"/>
        <dbReference type="ChEBI" id="CHEBI:37565"/>
        <dbReference type="ChEBI" id="CHEBI:71302"/>
        <dbReference type="ChEBI" id="CHEBI:71310"/>
        <dbReference type="EC" id="2.7.7.77"/>
    </reaction>
</comment>
<feature type="binding site" evidence="8">
    <location>
        <position position="71"/>
    </location>
    <ligand>
        <name>GTP</name>
        <dbReference type="ChEBI" id="CHEBI:37565"/>
    </ligand>
</feature>
<evidence type="ECO:0000256" key="2">
    <source>
        <dbReference type="ARBA" id="ARBA00022679"/>
    </source>
</evidence>
<reference evidence="10" key="1">
    <citation type="submission" date="2021-09" db="EMBL/GenBank/DDBJ databases">
        <title>Genome analysis of Fictibacillus sp. KIGAM418 isolated from marine sediment.</title>
        <authorList>
            <person name="Seo M.-J."/>
            <person name="Cho E.-S."/>
            <person name="Hwang C.Y."/>
        </authorList>
    </citation>
    <scope>NUCLEOTIDE SEQUENCE</scope>
    <source>
        <strain evidence="10">KIGAM418</strain>
    </source>
</reference>
<dbReference type="InterPro" id="IPR013482">
    <property type="entry name" value="Molybde_CF_guanTrfase"/>
</dbReference>
<dbReference type="PANTHER" id="PTHR19136">
    <property type="entry name" value="MOLYBDENUM COFACTOR GUANYLYLTRANSFERASE"/>
    <property type="match status" value="1"/>
</dbReference>
<evidence type="ECO:0000256" key="1">
    <source>
        <dbReference type="ARBA" id="ARBA00022490"/>
    </source>
</evidence>
<comment type="cofactor">
    <cofactor evidence="8">
        <name>Mg(2+)</name>
        <dbReference type="ChEBI" id="CHEBI:18420"/>
    </cofactor>
</comment>
<keyword evidence="7 8" id="KW-0501">Molybdenum cofactor biosynthesis</keyword>
<protein>
    <recommendedName>
        <fullName evidence="8">Probable molybdenum cofactor guanylyltransferase</fullName>
        <shortName evidence="8">MoCo guanylyltransferase</shortName>
        <ecNumber evidence="8">2.7.7.77</ecNumber>
    </recommendedName>
    <alternativeName>
        <fullName evidence="8">GTP:molybdopterin guanylyltransferase</fullName>
    </alternativeName>
    <alternativeName>
        <fullName evidence="8">Mo-MPT guanylyltransferase</fullName>
    </alternativeName>
    <alternativeName>
        <fullName evidence="8">Molybdopterin guanylyltransferase</fullName>
    </alternativeName>
    <alternativeName>
        <fullName evidence="8">Molybdopterin-guanine dinucleotide synthase</fullName>
        <shortName evidence="8">MGD synthase</shortName>
    </alternativeName>
</protein>
<comment type="caution">
    <text evidence="10">The sequence shown here is derived from an EMBL/GenBank/DDBJ whole genome shotgun (WGS) entry which is preliminary data.</text>
</comment>
<sequence length="205" mass="22854">MVMKMNCTGVVLAGGESSRFPIHKAFAHYDGEYFYERAVSCLKPAVSSVYLVAHPSIAHKLSASSAMVIQDLPYLQGQGPLAGILTAMNIREGADWYAVITCDMPLMRTEIYEILLTAALCTPGIQAVVPVVKERQQPLAALYHKSCKPVIYKLLTEGKRSMYGLLQSVNTKYIDELCGDWNPHDFININTQEDYSLYIEKGLRE</sequence>
<proteinExistence type="inferred from homology"/>
<comment type="subcellular location">
    <subcellularLocation>
        <location evidence="8">Cytoplasm</location>
    </subcellularLocation>
</comment>
<name>A0A9X1XHF4_9BACL</name>
<evidence type="ECO:0000259" key="9">
    <source>
        <dbReference type="Pfam" id="PF12804"/>
    </source>
</evidence>
<dbReference type="InterPro" id="IPR029044">
    <property type="entry name" value="Nucleotide-diphossugar_trans"/>
</dbReference>